<evidence type="ECO:0000259" key="21">
    <source>
        <dbReference type="PROSITE" id="PS51292"/>
    </source>
</evidence>
<keyword evidence="11" id="KW-0862">Zinc</keyword>
<evidence type="ECO:0000256" key="20">
    <source>
        <dbReference type="SAM" id="Phobius"/>
    </source>
</evidence>
<keyword evidence="7" id="KW-0479">Metal-binding</keyword>
<feature type="transmembrane region" description="Helical" evidence="20">
    <location>
        <begin position="84"/>
        <end position="101"/>
    </location>
</feature>
<dbReference type="EMBL" id="AMQN01040366">
    <property type="status" value="NOT_ANNOTATED_CDS"/>
    <property type="molecule type" value="Genomic_DNA"/>
</dbReference>
<dbReference type="PROSITE" id="PS51292">
    <property type="entry name" value="ZF_RING_CH"/>
    <property type="match status" value="1"/>
</dbReference>
<evidence type="ECO:0000256" key="1">
    <source>
        <dbReference type="ARBA" id="ARBA00000900"/>
    </source>
</evidence>
<feature type="non-terminal residue" evidence="22">
    <location>
        <position position="1"/>
    </location>
</feature>
<dbReference type="GO" id="GO:0005789">
    <property type="term" value="C:endoplasmic reticulum membrane"/>
    <property type="evidence" value="ECO:0007669"/>
    <property type="project" value="UniProtKB-SubCell"/>
</dbReference>
<dbReference type="PANTHER" id="PTHR13145">
    <property type="entry name" value="SSM4 PROTEIN"/>
    <property type="match status" value="1"/>
</dbReference>
<dbReference type="GO" id="GO:0036503">
    <property type="term" value="P:ERAD pathway"/>
    <property type="evidence" value="ECO:0007669"/>
    <property type="project" value="TreeGrafter"/>
</dbReference>
<comment type="subunit">
    <text evidence="16">Interacts with DIO2. Interacts with SQLE.</text>
</comment>
<accession>R7V5M7</accession>
<keyword evidence="6 20" id="KW-0812">Transmembrane</keyword>
<evidence type="ECO:0000256" key="13">
    <source>
        <dbReference type="ARBA" id="ARBA00022989"/>
    </source>
</evidence>
<protein>
    <recommendedName>
        <fullName evidence="17">E3 ubiquitin-protein ligase MARCHF6</fullName>
        <ecNumber evidence="4">2.3.2.27</ecNumber>
    </recommendedName>
    <alternativeName>
        <fullName evidence="19">Membrane-associated RING finger protein 6</fullName>
    </alternativeName>
    <alternativeName>
        <fullName evidence="18">Membrane-associated RING-CH protein VI</fullName>
    </alternativeName>
</protein>
<dbReference type="FunFam" id="3.30.40.10:FF:000096">
    <property type="entry name" value="E3 ubiquitin-protein ligase MARCH6"/>
    <property type="match status" value="1"/>
</dbReference>
<evidence type="ECO:0000256" key="18">
    <source>
        <dbReference type="ARBA" id="ARBA00082010"/>
    </source>
</evidence>
<keyword evidence="12" id="KW-0832">Ubl conjugation</keyword>
<dbReference type="EMBL" id="KB296542">
    <property type="protein sequence ID" value="ELU11646.1"/>
    <property type="molecule type" value="Genomic_DNA"/>
</dbReference>
<dbReference type="InterPro" id="IPR011016">
    <property type="entry name" value="Znf_RING-CH"/>
</dbReference>
<evidence type="ECO:0000313" key="23">
    <source>
        <dbReference type="EnsemblMetazoa" id="CapteP60132"/>
    </source>
</evidence>
<dbReference type="SMART" id="SM00744">
    <property type="entry name" value="RINGv"/>
    <property type="match status" value="1"/>
</dbReference>
<reference evidence="24" key="1">
    <citation type="submission" date="2012-12" db="EMBL/GenBank/DDBJ databases">
        <authorList>
            <person name="Hellsten U."/>
            <person name="Grimwood J."/>
            <person name="Chapman J.A."/>
            <person name="Shapiro H."/>
            <person name="Aerts A."/>
            <person name="Otillar R.P."/>
            <person name="Terry A.Y."/>
            <person name="Boore J.L."/>
            <person name="Simakov O."/>
            <person name="Marletaz F."/>
            <person name="Cho S.-J."/>
            <person name="Edsinger-Gonzales E."/>
            <person name="Havlak P."/>
            <person name="Kuo D.-H."/>
            <person name="Larsson T."/>
            <person name="Lv J."/>
            <person name="Arendt D."/>
            <person name="Savage R."/>
            <person name="Osoegawa K."/>
            <person name="de Jong P."/>
            <person name="Lindberg D.R."/>
            <person name="Seaver E.C."/>
            <person name="Weisblat D.A."/>
            <person name="Putnam N.H."/>
            <person name="Grigoriev I.V."/>
            <person name="Rokhsar D.S."/>
        </authorList>
    </citation>
    <scope>NUCLEOTIDE SEQUENCE</scope>
    <source>
        <strain evidence="24">I ESC-2004</strain>
    </source>
</reference>
<evidence type="ECO:0000256" key="8">
    <source>
        <dbReference type="ARBA" id="ARBA00022771"/>
    </source>
</evidence>
<reference evidence="23" key="3">
    <citation type="submission" date="2015-06" db="UniProtKB">
        <authorList>
            <consortium name="EnsemblMetazoa"/>
        </authorList>
    </citation>
    <scope>IDENTIFICATION</scope>
</reference>
<evidence type="ECO:0000256" key="2">
    <source>
        <dbReference type="ARBA" id="ARBA00004477"/>
    </source>
</evidence>
<dbReference type="Pfam" id="PF12906">
    <property type="entry name" value="RINGv"/>
    <property type="match status" value="1"/>
</dbReference>
<dbReference type="OMA" id="TACKCSP"/>
<gene>
    <name evidence="22" type="ORF">CAPTEDRAFT_60132</name>
</gene>
<dbReference type="CDD" id="cd16702">
    <property type="entry name" value="RING_CH-C4HC3_MARCH6"/>
    <property type="match status" value="1"/>
</dbReference>
<reference evidence="22 24" key="2">
    <citation type="journal article" date="2013" name="Nature">
        <title>Insights into bilaterian evolution from three spiralian genomes.</title>
        <authorList>
            <person name="Simakov O."/>
            <person name="Marletaz F."/>
            <person name="Cho S.J."/>
            <person name="Edsinger-Gonzales E."/>
            <person name="Havlak P."/>
            <person name="Hellsten U."/>
            <person name="Kuo D.H."/>
            <person name="Larsson T."/>
            <person name="Lv J."/>
            <person name="Arendt D."/>
            <person name="Savage R."/>
            <person name="Osoegawa K."/>
            <person name="de Jong P."/>
            <person name="Grimwood J."/>
            <person name="Chapman J.A."/>
            <person name="Shapiro H."/>
            <person name="Aerts A."/>
            <person name="Otillar R.P."/>
            <person name="Terry A.Y."/>
            <person name="Boore J.L."/>
            <person name="Grigoriev I.V."/>
            <person name="Lindberg D.R."/>
            <person name="Seaver E.C."/>
            <person name="Weisblat D.A."/>
            <person name="Putnam N.H."/>
            <person name="Rokhsar D.S."/>
        </authorList>
    </citation>
    <scope>NUCLEOTIDE SEQUENCE</scope>
    <source>
        <strain evidence="22 24">I ESC-2004</strain>
    </source>
</reference>
<keyword evidence="9" id="KW-0833">Ubl conjugation pathway</keyword>
<comment type="catalytic activity">
    <reaction evidence="1">
        <text>S-ubiquitinyl-[E2 ubiquitin-conjugating enzyme]-L-cysteine + [acceptor protein]-L-lysine = [E2 ubiquitin-conjugating enzyme]-L-cysteine + N(6)-ubiquitinyl-[acceptor protein]-L-lysine.</text>
        <dbReference type="EC" id="2.3.2.27"/>
    </reaction>
</comment>
<keyword evidence="10" id="KW-0256">Endoplasmic reticulum</keyword>
<feature type="transmembrane region" description="Helical" evidence="20">
    <location>
        <begin position="137"/>
        <end position="157"/>
    </location>
</feature>
<evidence type="ECO:0000256" key="19">
    <source>
        <dbReference type="ARBA" id="ARBA00083917"/>
    </source>
</evidence>
<dbReference type="GO" id="GO:0008270">
    <property type="term" value="F:zinc ion binding"/>
    <property type="evidence" value="ECO:0007669"/>
    <property type="project" value="UniProtKB-KW"/>
</dbReference>
<evidence type="ECO:0000313" key="24">
    <source>
        <dbReference type="Proteomes" id="UP000014760"/>
    </source>
</evidence>
<comment type="subcellular location">
    <subcellularLocation>
        <location evidence="2">Endoplasmic reticulum membrane</location>
        <topology evidence="2">Multi-pass membrane protein</topology>
    </subcellularLocation>
</comment>
<feature type="non-terminal residue" evidence="22">
    <location>
        <position position="171"/>
    </location>
</feature>
<dbReference type="InterPro" id="IPR013083">
    <property type="entry name" value="Znf_RING/FYVE/PHD"/>
</dbReference>
<evidence type="ECO:0000256" key="7">
    <source>
        <dbReference type="ARBA" id="ARBA00022723"/>
    </source>
</evidence>
<dbReference type="Proteomes" id="UP000014760">
    <property type="component" value="Unassembled WGS sequence"/>
</dbReference>
<evidence type="ECO:0000256" key="6">
    <source>
        <dbReference type="ARBA" id="ARBA00022692"/>
    </source>
</evidence>
<evidence type="ECO:0000256" key="12">
    <source>
        <dbReference type="ARBA" id="ARBA00022843"/>
    </source>
</evidence>
<evidence type="ECO:0000256" key="16">
    <source>
        <dbReference type="ARBA" id="ARBA00064724"/>
    </source>
</evidence>
<evidence type="ECO:0000256" key="10">
    <source>
        <dbReference type="ARBA" id="ARBA00022824"/>
    </source>
</evidence>
<keyword evidence="24" id="KW-1185">Reference proteome</keyword>
<dbReference type="EC" id="2.3.2.27" evidence="4"/>
<sequence>DICRVCRSEGSAEKPLFYPCVCTGSIKYIHQECLVQWLKYSKKEYCELCKHRFAFTPIYSSDMPKRLPVRDLIGGLLKSVGRGVQYWLHYTLVAVAWLGVVPLTACRIYRCLFTGSVSSLLTLPLDMLSTENLVTDCFQGCFVVACTLCAFISLVWLREQILHGGDPDWLD</sequence>
<dbReference type="OrthoDB" id="6270514at2759"/>
<keyword evidence="15 20" id="KW-0472">Membrane</keyword>
<feature type="domain" description="RING-CH-type" evidence="21">
    <location>
        <begin position="1"/>
        <end position="56"/>
    </location>
</feature>
<dbReference type="Gene3D" id="3.30.40.10">
    <property type="entry name" value="Zinc/RING finger domain, C3HC4 (zinc finger)"/>
    <property type="match status" value="1"/>
</dbReference>
<dbReference type="PANTHER" id="PTHR13145:SF0">
    <property type="entry name" value="E3 UBIQUITIN-PROTEIN LIGASE MARCHF6"/>
    <property type="match status" value="1"/>
</dbReference>
<proteinExistence type="predicted"/>
<name>R7V5M7_CAPTE</name>
<evidence type="ECO:0000256" key="3">
    <source>
        <dbReference type="ARBA" id="ARBA00004906"/>
    </source>
</evidence>
<dbReference type="EnsemblMetazoa" id="CapteT60132">
    <property type="protein sequence ID" value="CapteP60132"/>
    <property type="gene ID" value="CapteG60132"/>
</dbReference>
<keyword evidence="8" id="KW-0863">Zinc-finger</keyword>
<evidence type="ECO:0000256" key="4">
    <source>
        <dbReference type="ARBA" id="ARBA00012483"/>
    </source>
</evidence>
<dbReference type="HOGENOM" id="CLU_1566771_0_0_1"/>
<dbReference type="STRING" id="283909.R7V5M7"/>
<dbReference type="GO" id="GO:0061630">
    <property type="term" value="F:ubiquitin protein ligase activity"/>
    <property type="evidence" value="ECO:0007669"/>
    <property type="project" value="UniProtKB-EC"/>
</dbReference>
<keyword evidence="5" id="KW-0808">Transferase</keyword>
<evidence type="ECO:0000256" key="9">
    <source>
        <dbReference type="ARBA" id="ARBA00022786"/>
    </source>
</evidence>
<evidence type="ECO:0000256" key="15">
    <source>
        <dbReference type="ARBA" id="ARBA00023136"/>
    </source>
</evidence>
<evidence type="ECO:0000256" key="14">
    <source>
        <dbReference type="ARBA" id="ARBA00022990"/>
    </source>
</evidence>
<comment type="pathway">
    <text evidence="3">Protein modification; protein ubiquitination.</text>
</comment>
<evidence type="ECO:0000256" key="17">
    <source>
        <dbReference type="ARBA" id="ARBA00069012"/>
    </source>
</evidence>
<keyword evidence="14" id="KW-0007">Acetylation</keyword>
<evidence type="ECO:0000256" key="11">
    <source>
        <dbReference type="ARBA" id="ARBA00022833"/>
    </source>
</evidence>
<evidence type="ECO:0000256" key="5">
    <source>
        <dbReference type="ARBA" id="ARBA00022679"/>
    </source>
</evidence>
<keyword evidence="13 20" id="KW-1133">Transmembrane helix</keyword>
<dbReference type="SUPFAM" id="SSF57850">
    <property type="entry name" value="RING/U-box"/>
    <property type="match status" value="1"/>
</dbReference>
<organism evidence="22">
    <name type="scientific">Capitella teleta</name>
    <name type="common">Polychaete worm</name>
    <dbReference type="NCBI Taxonomy" id="283909"/>
    <lineage>
        <taxon>Eukaryota</taxon>
        <taxon>Metazoa</taxon>
        <taxon>Spiralia</taxon>
        <taxon>Lophotrochozoa</taxon>
        <taxon>Annelida</taxon>
        <taxon>Polychaeta</taxon>
        <taxon>Sedentaria</taxon>
        <taxon>Scolecida</taxon>
        <taxon>Capitellidae</taxon>
        <taxon>Capitella</taxon>
    </lineage>
</organism>
<evidence type="ECO:0000313" key="22">
    <source>
        <dbReference type="EMBL" id="ELU11646.1"/>
    </source>
</evidence>
<dbReference type="AlphaFoldDB" id="R7V5M7"/>